<dbReference type="Proteomes" id="UP000216885">
    <property type="component" value="Unassembled WGS sequence"/>
</dbReference>
<dbReference type="InterPro" id="IPR038404">
    <property type="entry name" value="TRAP_DctP_sf"/>
</dbReference>
<reference evidence="3 4" key="1">
    <citation type="submission" date="2017-05" db="EMBL/GenBank/DDBJ databases">
        <title>Complete and WGS of Bordetella genogroups.</title>
        <authorList>
            <person name="Spilker T."/>
            <person name="LiPuma J."/>
        </authorList>
    </citation>
    <scope>NUCLEOTIDE SEQUENCE [LARGE SCALE GENOMIC DNA]</scope>
    <source>
        <strain evidence="3 4">AU9919</strain>
    </source>
</reference>
<dbReference type="AlphaFoldDB" id="A0A261TUS1"/>
<dbReference type="GO" id="GO:0055085">
    <property type="term" value="P:transmembrane transport"/>
    <property type="evidence" value="ECO:0007669"/>
    <property type="project" value="InterPro"/>
</dbReference>
<dbReference type="InterPro" id="IPR018389">
    <property type="entry name" value="DctP_fam"/>
</dbReference>
<evidence type="ECO:0000313" key="3">
    <source>
        <dbReference type="EMBL" id="OZI52977.1"/>
    </source>
</evidence>
<accession>A0A261TUS1</accession>
<evidence type="ECO:0008006" key="5">
    <source>
        <dbReference type="Google" id="ProtNLM"/>
    </source>
</evidence>
<dbReference type="CDD" id="cd13665">
    <property type="entry name" value="PBP2_TRAP_Dctp3_4"/>
    <property type="match status" value="1"/>
</dbReference>
<dbReference type="RefSeq" id="WP_094838782.1">
    <property type="nucleotide sequence ID" value="NZ_NEVQ01000020.1"/>
</dbReference>
<evidence type="ECO:0000256" key="2">
    <source>
        <dbReference type="SAM" id="SignalP"/>
    </source>
</evidence>
<evidence type="ECO:0000256" key="1">
    <source>
        <dbReference type="ARBA" id="ARBA00022729"/>
    </source>
</evidence>
<dbReference type="PANTHER" id="PTHR33376:SF15">
    <property type="entry name" value="BLL6794 PROTEIN"/>
    <property type="match status" value="1"/>
</dbReference>
<keyword evidence="4" id="KW-1185">Reference proteome</keyword>
<dbReference type="EMBL" id="NEVQ01000020">
    <property type="protein sequence ID" value="OZI52977.1"/>
    <property type="molecule type" value="Genomic_DNA"/>
</dbReference>
<dbReference type="PANTHER" id="PTHR33376">
    <property type="match status" value="1"/>
</dbReference>
<evidence type="ECO:0000313" key="4">
    <source>
        <dbReference type="Proteomes" id="UP000216885"/>
    </source>
</evidence>
<keyword evidence="1 2" id="KW-0732">Signal</keyword>
<comment type="caution">
    <text evidence="3">The sequence shown here is derived from an EMBL/GenBank/DDBJ whole genome shotgun (WGS) entry which is preliminary data.</text>
</comment>
<dbReference type="Gene3D" id="3.40.190.170">
    <property type="entry name" value="Bacterial extracellular solute-binding protein, family 7"/>
    <property type="match status" value="1"/>
</dbReference>
<sequence length="347" mass="38565">MRRRHLLVKLVAIAILACQPLLAHAQKTETQEPAVIHLKMSHFLGPKSFFQVDLVEPWARELERQTGGKVVVEVLNSSSPLGNVRNQASQVKAGTVDIALGLRGAEGERFMRSSIIELPFVVSDAKRGSEALWALYKNNVIADEYKEFKVLALFVQNPGLVHTKQTRVVELSDLKDLRLRVPNATVATTLEYVGAQPKLLQPDEIIPALRANQLDGIITNWGTPIPGFNDEMKQHTAVPFYASAFFIVMNKARYESLPADVRTAIDRLSGDTLVAQFGPLWDKWDKPYYDGAHGPGQEIVRPDAATLQRWKSGLQPVSDTYIKKLQQQGFTDAPAVYDGLIAKSSMQ</sequence>
<proteinExistence type="predicted"/>
<feature type="signal peptide" evidence="2">
    <location>
        <begin position="1"/>
        <end position="25"/>
    </location>
</feature>
<feature type="chain" id="PRO_5012672704" description="C4-dicarboxylate ABC transporter" evidence="2">
    <location>
        <begin position="26"/>
        <end position="347"/>
    </location>
</feature>
<dbReference type="Pfam" id="PF03480">
    <property type="entry name" value="DctP"/>
    <property type="match status" value="1"/>
</dbReference>
<protein>
    <recommendedName>
        <fullName evidence="5">C4-dicarboxylate ABC transporter</fullName>
    </recommendedName>
</protein>
<organism evidence="3 4">
    <name type="scientific">Bordetella genomosp. 4</name>
    <dbReference type="NCBI Taxonomy" id="463044"/>
    <lineage>
        <taxon>Bacteria</taxon>
        <taxon>Pseudomonadati</taxon>
        <taxon>Pseudomonadota</taxon>
        <taxon>Betaproteobacteria</taxon>
        <taxon>Burkholderiales</taxon>
        <taxon>Alcaligenaceae</taxon>
        <taxon>Bordetella</taxon>
    </lineage>
</organism>
<gene>
    <name evidence="3" type="ORF">CAL20_20175</name>
</gene>
<name>A0A261TUS1_9BORD</name>
<dbReference type="NCBIfam" id="NF037995">
    <property type="entry name" value="TRAP_S1"/>
    <property type="match status" value="1"/>
</dbReference>